<feature type="coiled-coil region" evidence="2">
    <location>
        <begin position="110"/>
        <end position="181"/>
    </location>
</feature>
<sequence>MKSSKQRKPSKSQDLSELSEHEKERKAKMEIRHLQTQYHHAACKRKFYDAEIWRQIQAQQKAIDDLKQEHRHVSLMLSQIYSPNNVMIENRNRVKVETLFQIRNQNDALIKERKAQIADLGKQVLELEREITKQREITAKALEARNHKRLQEKVDGLEFRLNQATVRYNTILTRNNELREETRSLKIQKAVFDNYYWKYDRQLTQQNRLLNSAVELATEDYEQWMEYLSKISDIREARIRDTIQFNIKMLDLKCALQQEIRLKNFFVTKCTDLSELKEKAKQREALKAAEWAKQSQAESYEVAYKRLLELSDGEIDQLLDEFVEKNRRFFILFAYAIRLNVRNEGMRQRIKAIQDDMTAIMMEREEEETTRFHVMQELEAKLTETIEEANKYEAKCKESSKLLGQLQSRIESLLKDIDCDTTKIVKPLGSSLLPLFGPVEEKVNEFLVLESLLRYTSVDRAHRSQSFISPMSGNSGLLWVLDRNKLCPPPPDPDSTDPGTVEEPLDKDQLRQMVIKRHEEEAAKPPSTGRKRRRSPSKSPARAK</sequence>
<dbReference type="AlphaFoldDB" id="A0A6J0H668"/>
<proteinExistence type="predicted"/>
<dbReference type="CTD" id="160762"/>
<evidence type="ECO:0000259" key="4">
    <source>
        <dbReference type="Pfam" id="PF21773"/>
    </source>
</evidence>
<gene>
    <name evidence="6" type="primary">CCDC63</name>
</gene>
<dbReference type="GO" id="GO:0005930">
    <property type="term" value="C:axoneme"/>
    <property type="evidence" value="ECO:0007669"/>
    <property type="project" value="TreeGrafter"/>
</dbReference>
<name>A0A6J0H668_9PASS</name>
<accession>A0A6J0H668</accession>
<evidence type="ECO:0000313" key="6">
    <source>
        <dbReference type="RefSeq" id="XP_017669536.1"/>
    </source>
</evidence>
<feature type="region of interest" description="Disordered" evidence="3">
    <location>
        <begin position="1"/>
        <end position="26"/>
    </location>
</feature>
<keyword evidence="1 2" id="KW-0175">Coiled coil</keyword>
<feature type="region of interest" description="Disordered" evidence="3">
    <location>
        <begin position="483"/>
        <end position="544"/>
    </location>
</feature>
<dbReference type="Pfam" id="PF21773">
    <property type="entry name" value="ODAD1_CC"/>
    <property type="match status" value="1"/>
</dbReference>
<evidence type="ECO:0000313" key="5">
    <source>
        <dbReference type="Proteomes" id="UP000504624"/>
    </source>
</evidence>
<dbReference type="GO" id="GO:0003341">
    <property type="term" value="P:cilium movement"/>
    <property type="evidence" value="ECO:0007669"/>
    <property type="project" value="TreeGrafter"/>
</dbReference>
<feature type="compositionally biased region" description="Basic residues" evidence="3">
    <location>
        <begin position="529"/>
        <end position="544"/>
    </location>
</feature>
<dbReference type="GO" id="GO:0036158">
    <property type="term" value="P:outer dynein arm assembly"/>
    <property type="evidence" value="ECO:0007669"/>
    <property type="project" value="TreeGrafter"/>
</dbReference>
<feature type="compositionally biased region" description="Basic and acidic residues" evidence="3">
    <location>
        <begin position="504"/>
        <end position="523"/>
    </location>
</feature>
<feature type="coiled-coil region" evidence="2">
    <location>
        <begin position="375"/>
        <end position="409"/>
    </location>
</feature>
<evidence type="ECO:0000256" key="3">
    <source>
        <dbReference type="SAM" id="MobiDB-lite"/>
    </source>
</evidence>
<evidence type="ECO:0000256" key="2">
    <source>
        <dbReference type="SAM" id="Coils"/>
    </source>
</evidence>
<dbReference type="InterPro" id="IPR049258">
    <property type="entry name" value="ODAD1_CC"/>
</dbReference>
<organism evidence="5 6">
    <name type="scientific">Lepidothrix coronata</name>
    <name type="common">blue-crowned manakin</name>
    <dbReference type="NCBI Taxonomy" id="321398"/>
    <lineage>
        <taxon>Eukaryota</taxon>
        <taxon>Metazoa</taxon>
        <taxon>Chordata</taxon>
        <taxon>Craniata</taxon>
        <taxon>Vertebrata</taxon>
        <taxon>Euteleostomi</taxon>
        <taxon>Archelosauria</taxon>
        <taxon>Archosauria</taxon>
        <taxon>Dinosauria</taxon>
        <taxon>Saurischia</taxon>
        <taxon>Theropoda</taxon>
        <taxon>Coelurosauria</taxon>
        <taxon>Aves</taxon>
        <taxon>Neognathae</taxon>
        <taxon>Neoaves</taxon>
        <taxon>Telluraves</taxon>
        <taxon>Australaves</taxon>
        <taxon>Passeriformes</taxon>
        <taxon>Pipridae</taxon>
        <taxon>Lepidothrix</taxon>
    </lineage>
</organism>
<reference evidence="6" key="1">
    <citation type="submission" date="2025-08" db="UniProtKB">
        <authorList>
            <consortium name="RefSeq"/>
        </authorList>
    </citation>
    <scope>IDENTIFICATION</scope>
</reference>
<feature type="compositionally biased region" description="Basic residues" evidence="3">
    <location>
        <begin position="1"/>
        <end position="10"/>
    </location>
</feature>
<keyword evidence="5" id="KW-1185">Reference proteome</keyword>
<dbReference type="PANTHER" id="PTHR21694:SF18">
    <property type="entry name" value="COILED-COIL DOMAIN-CONTAINING PROTEIN 63"/>
    <property type="match status" value="1"/>
</dbReference>
<evidence type="ECO:0000256" key="1">
    <source>
        <dbReference type="ARBA" id="ARBA00023054"/>
    </source>
</evidence>
<dbReference type="RefSeq" id="XP_017669536.1">
    <property type="nucleotide sequence ID" value="XM_017814047.1"/>
</dbReference>
<feature type="domain" description="ODAD1 central coiled coil region" evidence="4">
    <location>
        <begin position="152"/>
        <end position="430"/>
    </location>
</feature>
<dbReference type="OrthoDB" id="6766775at2759"/>
<dbReference type="Proteomes" id="UP000504624">
    <property type="component" value="Unplaced"/>
</dbReference>
<dbReference type="PANTHER" id="PTHR21694">
    <property type="entry name" value="COILED-COIL DOMAIN-CONTAINING PROTEIN 63"/>
    <property type="match status" value="1"/>
</dbReference>
<protein>
    <submittedName>
        <fullName evidence="6">Coiled-coil domain-containing protein 63 isoform X1</fullName>
    </submittedName>
</protein>
<dbReference type="InterPro" id="IPR051876">
    <property type="entry name" value="ODA-DC/CCD"/>
</dbReference>
<dbReference type="GeneID" id="108496894"/>